<feature type="region of interest" description="Disordered" evidence="1">
    <location>
        <begin position="1"/>
        <end position="32"/>
    </location>
</feature>
<feature type="compositionally biased region" description="Basic and acidic residues" evidence="1">
    <location>
        <begin position="159"/>
        <end position="188"/>
    </location>
</feature>
<keyword evidence="3" id="KW-1185">Reference proteome</keyword>
<sequence length="832" mass="93643">MSYDPRNNNNKCRDRDRDSGYRGEPNGYNWYKRKNKQSTFDSNDFYNRDGLLFDGTGYYRASSYSSSNKFYRRERPSRDRSGYDDGDRLSYGRDRSLYDDRRGSYNRDRSSFSSDGYGSNKDRSSADIKNFHDGDCYGYDRREKRSSYRSRHNNPSRSPSRDRSRDGGDRELDLDKNRESSKDADRDTNIPSRGNIRTNFSIHQGGHLYSDHKAHFPLPHHHHSISDHYAAAYIKREETPIRSRWDLRPVNTSQTALHQYRSDGSSSSHQSPLPSLSPTTDMFRLPSVSTPETALPRSFTNQSPPLPATLMSGSISLSTATSAMTTTSQDGITNHFQHSHLITHSTVVHDHPQPENVQTQVPPQDHRSMLVSAAAEACKALHNFRKQTGLPTSDISVADVMGKRHVGRPSKVRLETEDAALLGIKYFSSEMEELAQSPAQRHGVASETEVVRMQRRINTNKVDTPGYTARLSVAATATTSSICHRQHPIQGHRQQEPQPMRILKTRREWESQRQGIPGRGKPAIEAPQRLSRQVLAPPVNPFLRKVIDKTNEPVHLLVKTDADRVKETQSDEIEEGYLGSPYLEREYCKKADDTPVSQITTKKNTPSQPEANSTPPPVASKHGGQLISRQRESIHSNDIVKIHHADGSETRMRSNTNKATFTMFSRPVKSSRSPPESVPAQDRYNMLFLRKKAAGRERSCIGQQKQVGPIPYRQTPFDDSDASIGPHPSTMKSTLSLSQSKKRRRITFADFKPEDKLVSHDSQDDATNLSATLPLDAEVSDAQEPSHSASPSPLLLTSLSLSPLPSAQEEADLDDDISDQGYANNRIYTNCV</sequence>
<proteinExistence type="predicted"/>
<comment type="caution">
    <text evidence="2">The sequence shown here is derived from an EMBL/GenBank/DDBJ whole genome shotgun (WGS) entry which is preliminary data.</text>
</comment>
<feature type="compositionally biased region" description="Basic and acidic residues" evidence="1">
    <location>
        <begin position="11"/>
        <end position="21"/>
    </location>
</feature>
<name>A0A9P5V901_9FUNG</name>
<feature type="compositionally biased region" description="Low complexity" evidence="1">
    <location>
        <begin position="1"/>
        <end position="10"/>
    </location>
</feature>
<dbReference type="Proteomes" id="UP000748756">
    <property type="component" value="Unassembled WGS sequence"/>
</dbReference>
<dbReference type="EMBL" id="JAAAUQ010000672">
    <property type="protein sequence ID" value="KAF9148354.1"/>
    <property type="molecule type" value="Genomic_DNA"/>
</dbReference>
<evidence type="ECO:0000313" key="2">
    <source>
        <dbReference type="EMBL" id="KAF9148354.1"/>
    </source>
</evidence>
<feature type="compositionally biased region" description="Basic and acidic residues" evidence="1">
    <location>
        <begin position="120"/>
        <end position="146"/>
    </location>
</feature>
<feature type="region of interest" description="Disordered" evidence="1">
    <location>
        <begin position="597"/>
        <end position="627"/>
    </location>
</feature>
<feature type="compositionally biased region" description="Polar residues" evidence="1">
    <location>
        <begin position="189"/>
        <end position="199"/>
    </location>
</feature>
<organism evidence="2 3">
    <name type="scientific">Linnemannia schmuckeri</name>
    <dbReference type="NCBI Taxonomy" id="64567"/>
    <lineage>
        <taxon>Eukaryota</taxon>
        <taxon>Fungi</taxon>
        <taxon>Fungi incertae sedis</taxon>
        <taxon>Mucoromycota</taxon>
        <taxon>Mortierellomycotina</taxon>
        <taxon>Mortierellomycetes</taxon>
        <taxon>Mortierellales</taxon>
        <taxon>Mortierellaceae</taxon>
        <taxon>Linnemannia</taxon>
    </lineage>
</organism>
<feature type="region of interest" description="Disordered" evidence="1">
    <location>
        <begin position="64"/>
        <end position="199"/>
    </location>
</feature>
<dbReference type="OrthoDB" id="2446796at2759"/>
<feature type="compositionally biased region" description="Basic and acidic residues" evidence="1">
    <location>
        <begin position="71"/>
        <end position="110"/>
    </location>
</feature>
<feature type="compositionally biased region" description="Low complexity" evidence="1">
    <location>
        <begin position="265"/>
        <end position="278"/>
    </location>
</feature>
<protein>
    <submittedName>
        <fullName evidence="2">Uncharacterized protein</fullName>
    </submittedName>
</protein>
<evidence type="ECO:0000256" key="1">
    <source>
        <dbReference type="SAM" id="MobiDB-lite"/>
    </source>
</evidence>
<feature type="region of interest" description="Disordered" evidence="1">
    <location>
        <begin position="718"/>
        <end position="738"/>
    </location>
</feature>
<evidence type="ECO:0000313" key="3">
    <source>
        <dbReference type="Proteomes" id="UP000748756"/>
    </source>
</evidence>
<dbReference type="AlphaFoldDB" id="A0A9P5V901"/>
<feature type="compositionally biased region" description="Polar residues" evidence="1">
    <location>
        <begin position="597"/>
        <end position="613"/>
    </location>
</feature>
<gene>
    <name evidence="2" type="ORF">BG015_009920</name>
</gene>
<feature type="region of interest" description="Disordered" evidence="1">
    <location>
        <begin position="779"/>
        <end position="800"/>
    </location>
</feature>
<feature type="region of interest" description="Disordered" evidence="1">
    <location>
        <begin position="259"/>
        <end position="281"/>
    </location>
</feature>
<accession>A0A9P5V901</accession>
<feature type="compositionally biased region" description="Low complexity" evidence="1">
    <location>
        <begin position="785"/>
        <end position="800"/>
    </location>
</feature>
<reference evidence="2" key="1">
    <citation type="journal article" date="2020" name="Fungal Divers.">
        <title>Resolving the Mortierellaceae phylogeny through synthesis of multi-gene phylogenetics and phylogenomics.</title>
        <authorList>
            <person name="Vandepol N."/>
            <person name="Liber J."/>
            <person name="Desiro A."/>
            <person name="Na H."/>
            <person name="Kennedy M."/>
            <person name="Barry K."/>
            <person name="Grigoriev I.V."/>
            <person name="Miller A.N."/>
            <person name="O'Donnell K."/>
            <person name="Stajich J.E."/>
            <person name="Bonito G."/>
        </authorList>
    </citation>
    <scope>NUCLEOTIDE SEQUENCE</scope>
    <source>
        <strain evidence="2">NRRL 6426</strain>
    </source>
</reference>